<evidence type="ECO:0000256" key="1">
    <source>
        <dbReference type="ARBA" id="ARBA00001933"/>
    </source>
</evidence>
<keyword evidence="4" id="KW-0808">Transferase</keyword>
<protein>
    <recommendedName>
        <fullName evidence="3">cysteine desulfurase</fullName>
        <ecNumber evidence="3">2.8.1.7</ecNumber>
    </recommendedName>
</protein>
<name>A0A1H7YUB8_9BACT</name>
<dbReference type="GO" id="GO:0006534">
    <property type="term" value="P:cysteine metabolic process"/>
    <property type="evidence" value="ECO:0007669"/>
    <property type="project" value="InterPro"/>
</dbReference>
<dbReference type="InterPro" id="IPR016454">
    <property type="entry name" value="Cysteine_dSase"/>
</dbReference>
<dbReference type="EC" id="2.8.1.7" evidence="3"/>
<sequence>MPSQNIIYFDNAATSWPKPEATFQAMENYLRHYGGNPGRSGHRLSLDAARIVLAAREAVAELFGIEDALRVVFTKNGTEALNLAIYGLLQPGDHVITSSMEHNSVMRPLRTLEKQGVEMTVLPCSATGELDPGDIAPALRPNTRAIYLTSASNVTGTLMPLAEVGKIARKNNLIFCVDAAQCAGSFPLNVEELGIDLLAFTGHKALYGPQGTGGLYIREGLEGSIRPLMTGGTGSRSEFEEQPDFMPDKFESGTPNAVGLAGLEAGVRCVLERGVAQIRAQELHLTELLLDGLKAVPGIVLFGPEAPSRRIAVISFAIQGLSPADIALALDEEDNIMCRPGLHCAPAAHKTIGTFPVGTTRFSLGVFNTEEQVNTALEAINRLAGQARRNI</sequence>
<dbReference type="Proteomes" id="UP000198744">
    <property type="component" value="Unassembled WGS sequence"/>
</dbReference>
<comment type="cofactor">
    <cofactor evidence="1 7">
        <name>pyridoxal 5'-phosphate</name>
        <dbReference type="ChEBI" id="CHEBI:597326"/>
    </cofactor>
</comment>
<gene>
    <name evidence="9" type="ORF">SAMN04489760_11840</name>
</gene>
<evidence type="ECO:0000256" key="7">
    <source>
        <dbReference type="RuleBase" id="RU004504"/>
    </source>
</evidence>
<dbReference type="PIRSF" id="PIRSF005572">
    <property type="entry name" value="NifS"/>
    <property type="match status" value="1"/>
</dbReference>
<dbReference type="InterPro" id="IPR020578">
    <property type="entry name" value="Aminotrans_V_PyrdxlP_BS"/>
</dbReference>
<evidence type="ECO:0000256" key="2">
    <source>
        <dbReference type="ARBA" id="ARBA00010447"/>
    </source>
</evidence>
<dbReference type="PROSITE" id="PS00595">
    <property type="entry name" value="AA_TRANSFER_CLASS_5"/>
    <property type="match status" value="1"/>
</dbReference>
<accession>A0A1H7YUB8</accession>
<evidence type="ECO:0000259" key="8">
    <source>
        <dbReference type="Pfam" id="PF00266"/>
    </source>
</evidence>
<dbReference type="GO" id="GO:0031071">
    <property type="term" value="F:cysteine desulfurase activity"/>
    <property type="evidence" value="ECO:0007669"/>
    <property type="project" value="UniProtKB-EC"/>
</dbReference>
<keyword evidence="5" id="KW-0663">Pyridoxal phosphate</keyword>
<dbReference type="InterPro" id="IPR010970">
    <property type="entry name" value="Cys_dSase_SufS"/>
</dbReference>
<proteinExistence type="inferred from homology"/>
<dbReference type="AlphaFoldDB" id="A0A1H7YUB8"/>
<comment type="similarity">
    <text evidence="2">Belongs to the class-V pyridoxal-phosphate-dependent aminotransferase family. Csd subfamily.</text>
</comment>
<feature type="domain" description="Aminotransferase class V" evidence="8">
    <location>
        <begin position="7"/>
        <end position="374"/>
    </location>
</feature>
<dbReference type="InterPro" id="IPR015424">
    <property type="entry name" value="PyrdxlP-dep_Trfase"/>
</dbReference>
<evidence type="ECO:0000256" key="5">
    <source>
        <dbReference type="ARBA" id="ARBA00022898"/>
    </source>
</evidence>
<evidence type="ECO:0000313" key="10">
    <source>
        <dbReference type="Proteomes" id="UP000198744"/>
    </source>
</evidence>
<evidence type="ECO:0000313" key="9">
    <source>
        <dbReference type="EMBL" id="SEM49812.1"/>
    </source>
</evidence>
<dbReference type="InterPro" id="IPR010969">
    <property type="entry name" value="Cys_dSase-rel_unknwn_funct"/>
</dbReference>
<dbReference type="CDD" id="cd06453">
    <property type="entry name" value="SufS_like"/>
    <property type="match status" value="1"/>
</dbReference>
<dbReference type="Pfam" id="PF00266">
    <property type="entry name" value="Aminotran_5"/>
    <property type="match status" value="1"/>
</dbReference>
<evidence type="ECO:0000256" key="6">
    <source>
        <dbReference type="ARBA" id="ARBA00050776"/>
    </source>
</evidence>
<dbReference type="InterPro" id="IPR000192">
    <property type="entry name" value="Aminotrans_V_dom"/>
</dbReference>
<dbReference type="InterPro" id="IPR015422">
    <property type="entry name" value="PyrdxlP-dep_Trfase_small"/>
</dbReference>
<dbReference type="PANTHER" id="PTHR43586">
    <property type="entry name" value="CYSTEINE DESULFURASE"/>
    <property type="match status" value="1"/>
</dbReference>
<dbReference type="Gene3D" id="3.40.640.10">
    <property type="entry name" value="Type I PLP-dependent aspartate aminotransferase-like (Major domain)"/>
    <property type="match status" value="1"/>
</dbReference>
<keyword evidence="10" id="KW-1185">Reference proteome</keyword>
<dbReference type="STRING" id="43775.SAMN04489760_11840"/>
<dbReference type="SUPFAM" id="SSF53383">
    <property type="entry name" value="PLP-dependent transferases"/>
    <property type="match status" value="1"/>
</dbReference>
<dbReference type="GO" id="GO:0030170">
    <property type="term" value="F:pyridoxal phosphate binding"/>
    <property type="evidence" value="ECO:0007669"/>
    <property type="project" value="InterPro"/>
</dbReference>
<dbReference type="Gene3D" id="3.90.1150.10">
    <property type="entry name" value="Aspartate Aminotransferase, domain 1"/>
    <property type="match status" value="1"/>
</dbReference>
<comment type="catalytic activity">
    <reaction evidence="6">
        <text>(sulfur carrier)-H + L-cysteine = (sulfur carrier)-SH + L-alanine</text>
        <dbReference type="Rhea" id="RHEA:43892"/>
        <dbReference type="Rhea" id="RHEA-COMP:14737"/>
        <dbReference type="Rhea" id="RHEA-COMP:14739"/>
        <dbReference type="ChEBI" id="CHEBI:29917"/>
        <dbReference type="ChEBI" id="CHEBI:35235"/>
        <dbReference type="ChEBI" id="CHEBI:57972"/>
        <dbReference type="ChEBI" id="CHEBI:64428"/>
        <dbReference type="EC" id="2.8.1.7"/>
    </reaction>
</comment>
<dbReference type="InterPro" id="IPR015421">
    <property type="entry name" value="PyrdxlP-dep_Trfase_major"/>
</dbReference>
<reference evidence="9 10" key="1">
    <citation type="submission" date="2016-10" db="EMBL/GenBank/DDBJ databases">
        <authorList>
            <person name="de Groot N.N."/>
        </authorList>
    </citation>
    <scope>NUCLEOTIDE SEQUENCE [LARGE SCALE GENOMIC DNA]</scope>
    <source>
        <strain evidence="9 10">DSM 8423</strain>
    </source>
</reference>
<dbReference type="NCBIfam" id="TIGR01977">
    <property type="entry name" value="am_tr_V_EF2568"/>
    <property type="match status" value="1"/>
</dbReference>
<dbReference type="PANTHER" id="PTHR43586:SF4">
    <property type="entry name" value="ISOPENICILLIN N EPIMERASE"/>
    <property type="match status" value="1"/>
</dbReference>
<evidence type="ECO:0000256" key="4">
    <source>
        <dbReference type="ARBA" id="ARBA00022679"/>
    </source>
</evidence>
<dbReference type="RefSeq" id="WP_217638972.1">
    <property type="nucleotide sequence ID" value="NZ_FOBS01000018.1"/>
</dbReference>
<organism evidence="9 10">
    <name type="scientific">Syntrophus gentianae</name>
    <dbReference type="NCBI Taxonomy" id="43775"/>
    <lineage>
        <taxon>Bacteria</taxon>
        <taxon>Pseudomonadati</taxon>
        <taxon>Thermodesulfobacteriota</taxon>
        <taxon>Syntrophia</taxon>
        <taxon>Syntrophales</taxon>
        <taxon>Syntrophaceae</taxon>
        <taxon>Syntrophus</taxon>
    </lineage>
</organism>
<evidence type="ECO:0000256" key="3">
    <source>
        <dbReference type="ARBA" id="ARBA00012239"/>
    </source>
</evidence>
<dbReference type="EMBL" id="FOBS01000018">
    <property type="protein sequence ID" value="SEM49812.1"/>
    <property type="molecule type" value="Genomic_DNA"/>
</dbReference>